<evidence type="ECO:0000256" key="5">
    <source>
        <dbReference type="ARBA" id="ARBA00022679"/>
    </source>
</evidence>
<dbReference type="GO" id="GO:0000428">
    <property type="term" value="C:DNA-directed RNA polymerase complex"/>
    <property type="evidence" value="ECO:0007669"/>
    <property type="project" value="UniProtKB-KW"/>
</dbReference>
<evidence type="ECO:0000256" key="9">
    <source>
        <dbReference type="ARBA" id="ARBA00033070"/>
    </source>
</evidence>
<reference evidence="13 14" key="1">
    <citation type="submission" date="2020-04" db="EMBL/GenBank/DDBJ databases">
        <title>Flammeovirga sp. SR4, a novel species isolated from seawater.</title>
        <authorList>
            <person name="Wang X."/>
        </authorList>
    </citation>
    <scope>NUCLEOTIDE SEQUENCE [LARGE SCALE GENOMIC DNA]</scope>
    <source>
        <strain evidence="13 14">SR4</strain>
    </source>
</reference>
<dbReference type="Pfam" id="PF01000">
    <property type="entry name" value="RNA_pol_A_bac"/>
    <property type="match status" value="1"/>
</dbReference>
<keyword evidence="14" id="KW-1185">Reference proteome</keyword>
<dbReference type="RefSeq" id="WP_168880367.1">
    <property type="nucleotide sequence ID" value="NZ_JABAIL010000001.1"/>
</dbReference>
<comment type="subunit">
    <text evidence="11">Homodimer. The RNAP catalytic core consists of 2 alpha, 1 beta, 1 beta' and 1 omega subunit. When a sigma factor is associated with the core the holoenzyme is formed, which can initiate transcription.</text>
</comment>
<proteinExistence type="inferred from homology"/>
<evidence type="ECO:0000256" key="3">
    <source>
        <dbReference type="ARBA" id="ARBA00015972"/>
    </source>
</evidence>
<dbReference type="CDD" id="cd06928">
    <property type="entry name" value="RNAP_alpha_NTD"/>
    <property type="match status" value="1"/>
</dbReference>
<gene>
    <name evidence="11" type="primary">rpoA</name>
    <name evidence="13" type="ORF">HGP29_00615</name>
</gene>
<dbReference type="InterPro" id="IPR011263">
    <property type="entry name" value="DNA-dir_RNA_pol_RpoA/D/Rpb3"/>
</dbReference>
<evidence type="ECO:0000256" key="1">
    <source>
        <dbReference type="ARBA" id="ARBA00007123"/>
    </source>
</evidence>
<dbReference type="SMART" id="SM00662">
    <property type="entry name" value="RPOLD"/>
    <property type="match status" value="1"/>
</dbReference>
<evidence type="ECO:0000256" key="10">
    <source>
        <dbReference type="ARBA" id="ARBA00048552"/>
    </source>
</evidence>
<dbReference type="InterPro" id="IPR036603">
    <property type="entry name" value="RBP11-like"/>
</dbReference>
<dbReference type="NCBIfam" id="NF003516">
    <property type="entry name" value="PRK05182.2-2"/>
    <property type="match status" value="1"/>
</dbReference>
<dbReference type="InterPro" id="IPR011262">
    <property type="entry name" value="DNA-dir_RNA_pol_insert"/>
</dbReference>
<evidence type="ECO:0000256" key="6">
    <source>
        <dbReference type="ARBA" id="ARBA00022695"/>
    </source>
</evidence>
<dbReference type="FunFam" id="2.170.120.12:FF:000001">
    <property type="entry name" value="DNA-directed RNA polymerase subunit alpha"/>
    <property type="match status" value="1"/>
</dbReference>
<dbReference type="GO" id="GO:0003899">
    <property type="term" value="F:DNA-directed RNA polymerase activity"/>
    <property type="evidence" value="ECO:0007669"/>
    <property type="project" value="UniProtKB-UniRule"/>
</dbReference>
<dbReference type="SUPFAM" id="SSF56553">
    <property type="entry name" value="Insert subdomain of RNA polymerase alpha subunit"/>
    <property type="match status" value="1"/>
</dbReference>
<keyword evidence="4 11" id="KW-0240">DNA-directed RNA polymerase</keyword>
<name>A0A7X8SGA2_9BACT</name>
<dbReference type="HAMAP" id="MF_00059">
    <property type="entry name" value="RNApol_bact_RpoA"/>
    <property type="match status" value="1"/>
</dbReference>
<dbReference type="InterPro" id="IPR011773">
    <property type="entry name" value="DNA-dir_RpoA"/>
</dbReference>
<dbReference type="Gene3D" id="3.30.1360.10">
    <property type="entry name" value="RNA polymerase, RBP11-like subunit"/>
    <property type="match status" value="1"/>
</dbReference>
<dbReference type="Proteomes" id="UP000585050">
    <property type="component" value="Unassembled WGS sequence"/>
</dbReference>
<evidence type="ECO:0000256" key="2">
    <source>
        <dbReference type="ARBA" id="ARBA00012418"/>
    </source>
</evidence>
<comment type="domain">
    <text evidence="11">The N-terminal domain is essential for RNAP assembly and basal transcription, whereas the C-terminal domain is involved in interaction with transcriptional regulators and with upstream promoter elements.</text>
</comment>
<evidence type="ECO:0000256" key="11">
    <source>
        <dbReference type="HAMAP-Rule" id="MF_00059"/>
    </source>
</evidence>
<keyword evidence="6 11" id="KW-0548">Nucleotidyltransferase</keyword>
<dbReference type="GO" id="GO:0046983">
    <property type="term" value="F:protein dimerization activity"/>
    <property type="evidence" value="ECO:0007669"/>
    <property type="project" value="InterPro"/>
</dbReference>
<dbReference type="SUPFAM" id="SSF55257">
    <property type="entry name" value="RBP11-like subunits of RNA polymerase"/>
    <property type="match status" value="1"/>
</dbReference>
<dbReference type="GO" id="GO:0005737">
    <property type="term" value="C:cytoplasm"/>
    <property type="evidence" value="ECO:0007669"/>
    <property type="project" value="UniProtKB-ARBA"/>
</dbReference>
<dbReference type="InterPro" id="IPR036643">
    <property type="entry name" value="RNApol_insert_sf"/>
</dbReference>
<comment type="similarity">
    <text evidence="1 11">Belongs to the RNA polymerase alpha chain family.</text>
</comment>
<dbReference type="Pfam" id="PF03118">
    <property type="entry name" value="RNA_pol_A_CTD"/>
    <property type="match status" value="1"/>
</dbReference>
<feature type="domain" description="DNA-directed RNA polymerase RpoA/D/Rpb3-type" evidence="12">
    <location>
        <begin position="21"/>
        <end position="232"/>
    </location>
</feature>
<dbReference type="InterPro" id="IPR011260">
    <property type="entry name" value="RNAP_asu_C"/>
</dbReference>
<evidence type="ECO:0000256" key="8">
    <source>
        <dbReference type="ARBA" id="ARBA00032524"/>
    </source>
</evidence>
<evidence type="ECO:0000259" key="12">
    <source>
        <dbReference type="SMART" id="SM00662"/>
    </source>
</evidence>
<comment type="caution">
    <text evidence="13">The sequence shown here is derived from an EMBL/GenBank/DDBJ whole genome shotgun (WGS) entry which is preliminary data.</text>
</comment>
<dbReference type="GO" id="GO:0003677">
    <property type="term" value="F:DNA binding"/>
    <property type="evidence" value="ECO:0007669"/>
    <property type="project" value="UniProtKB-UniRule"/>
</dbReference>
<dbReference type="EMBL" id="JABAIL010000001">
    <property type="protein sequence ID" value="NLR89680.1"/>
    <property type="molecule type" value="Genomic_DNA"/>
</dbReference>
<dbReference type="NCBIfam" id="NF003513">
    <property type="entry name" value="PRK05182.1-2"/>
    <property type="match status" value="1"/>
</dbReference>
<dbReference type="Pfam" id="PF01193">
    <property type="entry name" value="RNA_pol_L"/>
    <property type="match status" value="1"/>
</dbReference>
<feature type="region of interest" description="Alpha N-terminal domain (alpha-NTD)" evidence="11">
    <location>
        <begin position="1"/>
        <end position="238"/>
    </location>
</feature>
<protein>
    <recommendedName>
        <fullName evidence="3 11">DNA-directed RNA polymerase subunit alpha</fullName>
        <shortName evidence="11">RNAP subunit alpha</shortName>
        <ecNumber evidence="2 11">2.7.7.6</ecNumber>
    </recommendedName>
    <alternativeName>
        <fullName evidence="9 11">RNA polymerase subunit alpha</fullName>
    </alternativeName>
    <alternativeName>
        <fullName evidence="8 11">Transcriptase subunit alpha</fullName>
    </alternativeName>
</protein>
<dbReference type="AlphaFoldDB" id="A0A7X8SGA2"/>
<dbReference type="Gene3D" id="1.10.150.20">
    <property type="entry name" value="5' to 3' exonuclease, C-terminal subdomain"/>
    <property type="match status" value="1"/>
</dbReference>
<organism evidence="13 14">
    <name type="scientific">Flammeovirga agarivorans</name>
    <dbReference type="NCBI Taxonomy" id="2726742"/>
    <lineage>
        <taxon>Bacteria</taxon>
        <taxon>Pseudomonadati</taxon>
        <taxon>Bacteroidota</taxon>
        <taxon>Cytophagia</taxon>
        <taxon>Cytophagales</taxon>
        <taxon>Flammeovirgaceae</taxon>
        <taxon>Flammeovirga</taxon>
    </lineage>
</organism>
<dbReference type="GO" id="GO:0006351">
    <property type="term" value="P:DNA-templated transcription"/>
    <property type="evidence" value="ECO:0007669"/>
    <property type="project" value="UniProtKB-UniRule"/>
</dbReference>
<comment type="function">
    <text evidence="11">DNA-dependent RNA polymerase catalyzes the transcription of DNA into RNA using the four ribonucleoside triphosphates as substrates.</text>
</comment>
<evidence type="ECO:0000313" key="14">
    <source>
        <dbReference type="Proteomes" id="UP000585050"/>
    </source>
</evidence>
<sequence length="331" mass="37372">MSILAFQKPDKVAIEKADDFKGLFEFKPLEKGYGVTIGNALRRILLSSLEGYAIVGIKFPNVLHEYSAIDGVVEDVTEIILNLKQVRFKAEVESPSQKISINISGKSEFKAGDIAQFTEEYKVLNPDFVICNLDESVNLQVEFTMMNGRGYLSADDQTESEADDVVGFIPIDAIFTPVKNVRYHVEDLRVDDRTDFEKLVIEVATDGSIHPEEALKGAANILIQHFMLFSDKNMIIDEFEDTNAVEIDDEYLRMRKLLKTSLSDLELSVRAYNCLKAADVKTLGDLASLEISDMMKFRNFGKKSLTELELLMTEKNLSFGMDVTKYRLDED</sequence>
<evidence type="ECO:0000256" key="7">
    <source>
        <dbReference type="ARBA" id="ARBA00023163"/>
    </source>
</evidence>
<dbReference type="EC" id="2.7.7.6" evidence="2 11"/>
<comment type="catalytic activity">
    <reaction evidence="10 11">
        <text>RNA(n) + a ribonucleoside 5'-triphosphate = RNA(n+1) + diphosphate</text>
        <dbReference type="Rhea" id="RHEA:21248"/>
        <dbReference type="Rhea" id="RHEA-COMP:14527"/>
        <dbReference type="Rhea" id="RHEA-COMP:17342"/>
        <dbReference type="ChEBI" id="CHEBI:33019"/>
        <dbReference type="ChEBI" id="CHEBI:61557"/>
        <dbReference type="ChEBI" id="CHEBI:140395"/>
        <dbReference type="EC" id="2.7.7.6"/>
    </reaction>
</comment>
<dbReference type="SUPFAM" id="SSF47789">
    <property type="entry name" value="C-terminal domain of RNA polymerase alpha subunit"/>
    <property type="match status" value="1"/>
</dbReference>
<dbReference type="NCBIfam" id="TIGR02027">
    <property type="entry name" value="rpoA"/>
    <property type="match status" value="1"/>
</dbReference>
<keyword evidence="5 11" id="KW-0808">Transferase</keyword>
<feature type="region of interest" description="Alpha C-terminal domain (alpha-CTD)" evidence="11">
    <location>
        <begin position="254"/>
        <end position="331"/>
    </location>
</feature>
<keyword evidence="7 11" id="KW-0804">Transcription</keyword>
<evidence type="ECO:0000256" key="4">
    <source>
        <dbReference type="ARBA" id="ARBA00022478"/>
    </source>
</evidence>
<dbReference type="Gene3D" id="2.170.120.12">
    <property type="entry name" value="DNA-directed RNA polymerase, insert domain"/>
    <property type="match status" value="1"/>
</dbReference>
<evidence type="ECO:0000313" key="13">
    <source>
        <dbReference type="EMBL" id="NLR89680.1"/>
    </source>
</evidence>
<accession>A0A7X8SGA2</accession>
<dbReference type="NCBIfam" id="NF003519">
    <property type="entry name" value="PRK05182.2-5"/>
    <property type="match status" value="1"/>
</dbReference>